<keyword evidence="2" id="KW-1185">Reference proteome</keyword>
<dbReference type="PANTHER" id="PTHR48228:SF4">
    <property type="entry name" value="BLR3030 PROTEIN"/>
    <property type="match status" value="1"/>
</dbReference>
<dbReference type="RefSeq" id="WP_190236352.1">
    <property type="nucleotide sequence ID" value="NZ_SSOA01000007.1"/>
</dbReference>
<dbReference type="EMBL" id="SSOA01000007">
    <property type="protein sequence ID" value="THF48889.1"/>
    <property type="molecule type" value="Genomic_DNA"/>
</dbReference>
<organism evidence="1 2">
    <name type="scientific">Allorhizobium terrae</name>
    <dbReference type="NCBI Taxonomy" id="1848972"/>
    <lineage>
        <taxon>Bacteria</taxon>
        <taxon>Pseudomonadati</taxon>
        <taxon>Pseudomonadota</taxon>
        <taxon>Alphaproteobacteria</taxon>
        <taxon>Hyphomicrobiales</taxon>
        <taxon>Rhizobiaceae</taxon>
        <taxon>Rhizobium/Agrobacterium group</taxon>
        <taxon>Allorhizobium</taxon>
    </lineage>
</organism>
<accession>A0A4S3ZT98</accession>
<dbReference type="AlphaFoldDB" id="A0A4S3ZT98"/>
<reference evidence="1 2" key="1">
    <citation type="submission" date="2019-04" db="EMBL/GenBank/DDBJ databases">
        <title>Rhizobium terrae sp. nov., isolated from a paddy soil.</title>
        <authorList>
            <person name="Lin S.-Y."/>
            <person name="Hameed A."/>
            <person name="Huang H.-I."/>
            <person name="Young C.-C."/>
        </authorList>
    </citation>
    <scope>NUCLEOTIDE SEQUENCE [LARGE SCALE GENOMIC DNA]</scope>
    <source>
        <strain evidence="1 2">CC-HIH110</strain>
    </source>
</reference>
<comment type="caution">
    <text evidence="1">The sequence shown here is derived from an EMBL/GenBank/DDBJ whole genome shotgun (WGS) entry which is preliminary data.</text>
</comment>
<keyword evidence="1" id="KW-0808">Transferase</keyword>
<evidence type="ECO:0000313" key="2">
    <source>
        <dbReference type="Proteomes" id="UP000310754"/>
    </source>
</evidence>
<dbReference type="SUPFAM" id="SSF89796">
    <property type="entry name" value="CoA-transferase family III (CaiB/BaiF)"/>
    <property type="match status" value="2"/>
</dbReference>
<dbReference type="InterPro" id="IPR023606">
    <property type="entry name" value="CoA-Trfase_III_dom_1_sf"/>
</dbReference>
<dbReference type="InterPro" id="IPR050509">
    <property type="entry name" value="CoA-transferase_III"/>
</dbReference>
<dbReference type="InterPro" id="IPR003673">
    <property type="entry name" value="CoA-Trfase_fam_III"/>
</dbReference>
<protein>
    <submittedName>
        <fullName evidence="1">Acyl-CoA transferase</fullName>
    </submittedName>
</protein>
<dbReference type="Pfam" id="PF02515">
    <property type="entry name" value="CoA_transf_3"/>
    <property type="match status" value="1"/>
</dbReference>
<name>A0A4S3ZT98_9HYPH</name>
<dbReference type="GO" id="GO:0016740">
    <property type="term" value="F:transferase activity"/>
    <property type="evidence" value="ECO:0007669"/>
    <property type="project" value="UniProtKB-KW"/>
</dbReference>
<proteinExistence type="predicted"/>
<evidence type="ECO:0000313" key="1">
    <source>
        <dbReference type="EMBL" id="THF48889.1"/>
    </source>
</evidence>
<gene>
    <name evidence="1" type="ORF">E6C51_13470</name>
</gene>
<sequence>MTKPETQPETQMMLSTLWAALRGNADDLDCFTETGDGAWPSCFSVSDLASASIGTAGLALREWLAINDVSTAQIEVNRRLASLWFAGSVSPIGWQLPPAWDAIAGDYPTADGWIRLHTNARHHRDAALAVLGTSSDRQKVADAVKTWRADALETAVVDAGGCAAHMRTQAEWLLHPQGQAVMSEPLVWFEPTARGNVRSHTINAARPLQGIRVLDLTRVLAGPTATRFLAGYGADVLRLDPLFWEEPSLEAEMTVGKHCARMDLTTDGGRAQFCTLLEGADICVSGYRSDALERLGFGAQARQRIRPGLIDVSLNAYGWTGPWADRRGFDSLVQMSSGIAAQGIVAFGTDQPKPLPVQALDYAVGYLLAAAALRGLSERQRTGHGARFRTSLARMAGVLLNHPKAVEGQSPLAPKTEEDFEAKTEQTAWGEAKRLKPALRIDGTPMFWDIAAGPIGRHAARWQEKS</sequence>
<dbReference type="Proteomes" id="UP000310754">
    <property type="component" value="Unassembled WGS sequence"/>
</dbReference>
<dbReference type="Gene3D" id="3.40.50.10540">
    <property type="entry name" value="Crotonobetainyl-coa:carnitine coa-transferase, domain 1"/>
    <property type="match status" value="1"/>
</dbReference>
<dbReference type="PANTHER" id="PTHR48228">
    <property type="entry name" value="SUCCINYL-COA--D-CITRAMALATE COA-TRANSFERASE"/>
    <property type="match status" value="1"/>
</dbReference>